<dbReference type="InterPro" id="IPR007040">
    <property type="entry name" value="Ribosome_modulation_factor"/>
</dbReference>
<accession>A0ABD7SRD2</accession>
<protein>
    <submittedName>
        <fullName evidence="1">Uncharacterized protein</fullName>
    </submittedName>
</protein>
<evidence type="ECO:0000313" key="1">
    <source>
        <dbReference type="EMBL" id="TXX67299.1"/>
    </source>
</evidence>
<name>A0ABD7SRD2_VIBCL</name>
<dbReference type="Proteomes" id="UP000323819">
    <property type="component" value="Unassembled WGS sequence"/>
</dbReference>
<gene>
    <name evidence="1" type="ORF">FXF03_01620</name>
</gene>
<proteinExistence type="predicted"/>
<evidence type="ECO:0000313" key="2">
    <source>
        <dbReference type="Proteomes" id="UP000323819"/>
    </source>
</evidence>
<dbReference type="EMBL" id="VSIJ01000005">
    <property type="protein sequence ID" value="TXX67299.1"/>
    <property type="molecule type" value="Genomic_DNA"/>
</dbReference>
<dbReference type="AlphaFoldDB" id="A0ABD7SRD2"/>
<dbReference type="Pfam" id="PF04957">
    <property type="entry name" value="RMF"/>
    <property type="match status" value="1"/>
</dbReference>
<reference evidence="1 2" key="1">
    <citation type="submission" date="2019-06" db="EMBL/GenBank/DDBJ databases">
        <title>Vibrio cholerae phylogeny based on whole-genome sequencing reveals genetic diversity and population strucutre.</title>
        <authorList>
            <person name="Zhiqiu Y."/>
            <person name="Bin L."/>
            <person name="Lingyan J."/>
        </authorList>
    </citation>
    <scope>NUCLEOTIDE SEQUENCE [LARGE SCALE GENOMIC DNA]</scope>
    <source>
        <strain evidence="1 2">N2814</strain>
    </source>
</reference>
<dbReference type="RefSeq" id="WP_050916440.1">
    <property type="nucleotide sequence ID" value="NZ_JAANNJ010000044.1"/>
</dbReference>
<organism evidence="1 2">
    <name type="scientific">Vibrio cholerae</name>
    <dbReference type="NCBI Taxonomy" id="666"/>
    <lineage>
        <taxon>Bacteria</taxon>
        <taxon>Pseudomonadati</taxon>
        <taxon>Pseudomonadota</taxon>
        <taxon>Gammaproteobacteria</taxon>
        <taxon>Vibrionales</taxon>
        <taxon>Vibrionaceae</taxon>
        <taxon>Vibrio</taxon>
    </lineage>
</organism>
<sequence length="73" mass="8212">MNKFTAEEMKAHTEAYNQGFEARKSGLAKNANPYPVFEGNRKSSLRECWAQGYVDCADVNHNFQSINPVESIA</sequence>
<comment type="caution">
    <text evidence="1">The sequence shown here is derived from an EMBL/GenBank/DDBJ whole genome shotgun (WGS) entry which is preliminary data.</text>
</comment>